<keyword evidence="2" id="KW-0472">Membrane</keyword>
<feature type="compositionally biased region" description="Low complexity" evidence="1">
    <location>
        <begin position="259"/>
        <end position="279"/>
    </location>
</feature>
<sequence length="346" mass="33755">MHNPIEHYSSRSTYTVPQFLEQVIGYAGNFLGMSVFTFVVAPLLFFLGRRDAARSVSAAAAVAAADAEAGDAGASGGITAGARGGGGGPGSSGDPGAMAMLVRMSPRTSAVGVLSREHHAPGRGQGRGEQAAFWRPREMSGWSLPTFLRPREEGGGGGGVGAPAGGGTPRAAATRLCRGTRSSGWTVAPSAARGGGGWTETTEGGGGASVAVAAAAATWAHGGAPTARNSAPAADTAMRGRVPSCTRAAHTLAVVGTPAPTRSRSAVATAAAATPSTAAPAPPTADAPAAATASPAASSGTRSVRTALAAAAAAAAAAAGRDNEGLQWSAPVSCFSGWPGVCKLEG</sequence>
<feature type="compositionally biased region" description="Low complexity" evidence="1">
    <location>
        <begin position="286"/>
        <end position="299"/>
    </location>
</feature>
<dbReference type="Proteomes" id="UP000218209">
    <property type="component" value="Unassembled WGS sequence"/>
</dbReference>
<keyword evidence="2" id="KW-0812">Transmembrane</keyword>
<dbReference type="AlphaFoldDB" id="A0A1X6P176"/>
<evidence type="ECO:0000256" key="1">
    <source>
        <dbReference type="SAM" id="MobiDB-lite"/>
    </source>
</evidence>
<evidence type="ECO:0000313" key="4">
    <source>
        <dbReference type="Proteomes" id="UP000218209"/>
    </source>
</evidence>
<feature type="transmembrane region" description="Helical" evidence="2">
    <location>
        <begin position="23"/>
        <end position="47"/>
    </location>
</feature>
<organism evidence="3 4">
    <name type="scientific">Porphyra umbilicalis</name>
    <name type="common">Purple laver</name>
    <name type="synonym">Red alga</name>
    <dbReference type="NCBI Taxonomy" id="2786"/>
    <lineage>
        <taxon>Eukaryota</taxon>
        <taxon>Rhodophyta</taxon>
        <taxon>Bangiophyceae</taxon>
        <taxon>Bangiales</taxon>
        <taxon>Bangiaceae</taxon>
        <taxon>Porphyra</taxon>
    </lineage>
</organism>
<evidence type="ECO:0000313" key="3">
    <source>
        <dbReference type="EMBL" id="OSX74618.1"/>
    </source>
</evidence>
<dbReference type="EMBL" id="KV918939">
    <property type="protein sequence ID" value="OSX74618.1"/>
    <property type="molecule type" value="Genomic_DNA"/>
</dbReference>
<reference evidence="3 4" key="1">
    <citation type="submission" date="2017-03" db="EMBL/GenBank/DDBJ databases">
        <title>WGS assembly of Porphyra umbilicalis.</title>
        <authorList>
            <person name="Brawley S.H."/>
            <person name="Blouin N.A."/>
            <person name="Ficko-Blean E."/>
            <person name="Wheeler G.L."/>
            <person name="Lohr M."/>
            <person name="Goodson H.V."/>
            <person name="Jenkins J.W."/>
            <person name="Blaby-Haas C.E."/>
            <person name="Helliwell K.E."/>
            <person name="Chan C."/>
            <person name="Marriage T."/>
            <person name="Bhattacharya D."/>
            <person name="Klein A.S."/>
            <person name="Badis Y."/>
            <person name="Brodie J."/>
            <person name="Cao Y."/>
            <person name="Collen J."/>
            <person name="Dittami S.M."/>
            <person name="Gachon C.M."/>
            <person name="Green B.R."/>
            <person name="Karpowicz S."/>
            <person name="Kim J.W."/>
            <person name="Kudahl U."/>
            <person name="Lin S."/>
            <person name="Michel G."/>
            <person name="Mittag M."/>
            <person name="Olson B.J."/>
            <person name="Pangilinan J."/>
            <person name="Peng Y."/>
            <person name="Qiu H."/>
            <person name="Shu S."/>
            <person name="Singer J.T."/>
            <person name="Smith A.G."/>
            <person name="Sprecher B.N."/>
            <person name="Wagner V."/>
            <person name="Wang W."/>
            <person name="Wang Z.-Y."/>
            <person name="Yan J."/>
            <person name="Yarish C."/>
            <person name="Zoeuner-Riek S."/>
            <person name="Zhuang Y."/>
            <person name="Zou Y."/>
            <person name="Lindquist E.A."/>
            <person name="Grimwood J."/>
            <person name="Barry K."/>
            <person name="Rokhsar D.S."/>
            <person name="Schmutz J."/>
            <person name="Stiller J.W."/>
            <person name="Grossman A.R."/>
            <person name="Prochnik S.E."/>
        </authorList>
    </citation>
    <scope>NUCLEOTIDE SEQUENCE [LARGE SCALE GENOMIC DNA]</scope>
    <source>
        <strain evidence="3">4086291</strain>
    </source>
</reference>
<evidence type="ECO:0000256" key="2">
    <source>
        <dbReference type="SAM" id="Phobius"/>
    </source>
</evidence>
<keyword evidence="4" id="KW-1185">Reference proteome</keyword>
<feature type="region of interest" description="Disordered" evidence="1">
    <location>
        <begin position="259"/>
        <end position="299"/>
    </location>
</feature>
<protein>
    <submittedName>
        <fullName evidence="3">Uncharacterized protein</fullName>
    </submittedName>
</protein>
<proteinExistence type="predicted"/>
<keyword evidence="2" id="KW-1133">Transmembrane helix</keyword>
<name>A0A1X6P176_PORUM</name>
<accession>A0A1X6P176</accession>
<feature type="region of interest" description="Disordered" evidence="1">
    <location>
        <begin position="110"/>
        <end position="130"/>
    </location>
</feature>
<gene>
    <name evidence="3" type="ORF">BU14_0279s0004</name>
</gene>